<dbReference type="PANTHER" id="PTHR43969:SF9">
    <property type="entry name" value="GLUTATHIONE S TRANSFERASE D10, ISOFORM A-RELATED"/>
    <property type="match status" value="1"/>
</dbReference>
<dbReference type="SFLD" id="SFLDS00019">
    <property type="entry name" value="Glutathione_Transferase_(cytos"/>
    <property type="match status" value="1"/>
</dbReference>
<name>A0A2S5GYN9_9BURK</name>
<comment type="caution">
    <text evidence="2">The sequence shown here is derived from an EMBL/GenBank/DDBJ whole genome shotgun (WGS) entry which is preliminary data.</text>
</comment>
<accession>A0A2S5GYN9</accession>
<dbReference type="SUPFAM" id="SSF52833">
    <property type="entry name" value="Thioredoxin-like"/>
    <property type="match status" value="1"/>
</dbReference>
<proteinExistence type="predicted"/>
<organism evidence="2 3">
    <name type="scientific">Achromobacter spanius</name>
    <dbReference type="NCBI Taxonomy" id="217203"/>
    <lineage>
        <taxon>Bacteria</taxon>
        <taxon>Pseudomonadati</taxon>
        <taxon>Pseudomonadota</taxon>
        <taxon>Betaproteobacteria</taxon>
        <taxon>Burkholderiales</taxon>
        <taxon>Alcaligenaceae</taxon>
        <taxon>Achromobacter</taxon>
    </lineage>
</organism>
<dbReference type="Pfam" id="PF02798">
    <property type="entry name" value="GST_N"/>
    <property type="match status" value="1"/>
</dbReference>
<evidence type="ECO:0000313" key="3">
    <source>
        <dbReference type="Proteomes" id="UP000239990"/>
    </source>
</evidence>
<gene>
    <name evidence="2" type="ORF">C4E15_02250</name>
</gene>
<feature type="domain" description="GST N-terminal" evidence="1">
    <location>
        <begin position="1"/>
        <end position="81"/>
    </location>
</feature>
<dbReference type="PANTHER" id="PTHR43969">
    <property type="entry name" value="GLUTATHIONE S TRANSFERASE D10, ISOFORM A-RELATED"/>
    <property type="match status" value="1"/>
</dbReference>
<dbReference type="GO" id="GO:0004364">
    <property type="term" value="F:glutathione transferase activity"/>
    <property type="evidence" value="ECO:0007669"/>
    <property type="project" value="TreeGrafter"/>
</dbReference>
<dbReference type="AlphaFoldDB" id="A0A2S5GYN9"/>
<dbReference type="InterPro" id="IPR040079">
    <property type="entry name" value="Glutathione_S-Trfase"/>
</dbReference>
<evidence type="ECO:0000259" key="1">
    <source>
        <dbReference type="PROSITE" id="PS50404"/>
    </source>
</evidence>
<evidence type="ECO:0000313" key="2">
    <source>
        <dbReference type="EMBL" id="PPA78128.1"/>
    </source>
</evidence>
<dbReference type="GO" id="GO:0006749">
    <property type="term" value="P:glutathione metabolic process"/>
    <property type="evidence" value="ECO:0007669"/>
    <property type="project" value="TreeGrafter"/>
</dbReference>
<dbReference type="Gene3D" id="1.20.1050.130">
    <property type="match status" value="1"/>
</dbReference>
<dbReference type="EMBL" id="PREU01000001">
    <property type="protein sequence ID" value="PPA78128.1"/>
    <property type="molecule type" value="Genomic_DNA"/>
</dbReference>
<dbReference type="InterPro" id="IPR004045">
    <property type="entry name" value="Glutathione_S-Trfase_N"/>
</dbReference>
<protein>
    <recommendedName>
        <fullName evidence="1">GST N-terminal domain-containing protein</fullName>
    </recommendedName>
</protein>
<dbReference type="RefSeq" id="WP_104142320.1">
    <property type="nucleotide sequence ID" value="NZ_PREU01000001.1"/>
</dbReference>
<sequence length="113" mass="13230">MITLYDHPRSGNCYKVRLFLALIALPYRREFMDVLARKNQTEAFERISAWRQVPAIDDDGLAVWDSHAILMYLAQKHAPQWLAPLPHAGLRRATTHQHKTHWGKTWKRSLDLT</sequence>
<reference evidence="2 3" key="1">
    <citation type="submission" date="2018-02" db="EMBL/GenBank/DDBJ databases">
        <title>Draft Genome of Achromobacter spanius stain 6.</title>
        <authorList>
            <person name="Gunasekera T.S."/>
            <person name="Radwan O."/>
            <person name="Ruiz O.N."/>
        </authorList>
    </citation>
    <scope>NUCLEOTIDE SEQUENCE [LARGE SCALE GENOMIC DNA]</scope>
    <source>
        <strain evidence="2 3">6</strain>
    </source>
</reference>
<dbReference type="Proteomes" id="UP000239990">
    <property type="component" value="Unassembled WGS sequence"/>
</dbReference>
<dbReference type="PROSITE" id="PS50404">
    <property type="entry name" value="GST_NTER"/>
    <property type="match status" value="1"/>
</dbReference>
<dbReference type="InterPro" id="IPR036249">
    <property type="entry name" value="Thioredoxin-like_sf"/>
</dbReference>
<dbReference type="OrthoDB" id="9797500at2"/>